<sequence length="85" mass="8892">MRRLSFSVVEQRRHTVAPACRCAAQKPPPLADNDAPPATASARAAQPCENTVEAAVVAALFGDFSSKFPLSAAVEGQGLLSKANR</sequence>
<proteinExistence type="predicted"/>
<dbReference type="EMBL" id="JXTC01000016">
    <property type="protein sequence ID" value="PON99837.1"/>
    <property type="molecule type" value="Genomic_DNA"/>
</dbReference>
<keyword evidence="3" id="KW-1185">Reference proteome</keyword>
<dbReference type="InParanoid" id="A0A2P5FPU7"/>
<feature type="compositionally biased region" description="Low complexity" evidence="1">
    <location>
        <begin position="31"/>
        <end position="44"/>
    </location>
</feature>
<comment type="caution">
    <text evidence="2">The sequence shown here is derived from an EMBL/GenBank/DDBJ whole genome shotgun (WGS) entry which is preliminary data.</text>
</comment>
<evidence type="ECO:0000313" key="2">
    <source>
        <dbReference type="EMBL" id="PON99837.1"/>
    </source>
</evidence>
<dbReference type="Proteomes" id="UP000237000">
    <property type="component" value="Unassembled WGS sequence"/>
</dbReference>
<evidence type="ECO:0000256" key="1">
    <source>
        <dbReference type="SAM" id="MobiDB-lite"/>
    </source>
</evidence>
<reference evidence="3" key="1">
    <citation type="submission" date="2016-06" db="EMBL/GenBank/DDBJ databases">
        <title>Parallel loss of symbiosis genes in relatives of nitrogen-fixing non-legume Parasponia.</title>
        <authorList>
            <person name="Van Velzen R."/>
            <person name="Holmer R."/>
            <person name="Bu F."/>
            <person name="Rutten L."/>
            <person name="Van Zeijl A."/>
            <person name="Liu W."/>
            <person name="Santuari L."/>
            <person name="Cao Q."/>
            <person name="Sharma T."/>
            <person name="Shen D."/>
            <person name="Roswanjaya Y."/>
            <person name="Wardhani T."/>
            <person name="Kalhor M.S."/>
            <person name="Jansen J."/>
            <person name="Van den Hoogen J."/>
            <person name="Gungor B."/>
            <person name="Hartog M."/>
            <person name="Hontelez J."/>
            <person name="Verver J."/>
            <person name="Yang W.-C."/>
            <person name="Schijlen E."/>
            <person name="Repin R."/>
            <person name="Schilthuizen M."/>
            <person name="Schranz E."/>
            <person name="Heidstra R."/>
            <person name="Miyata K."/>
            <person name="Fedorova E."/>
            <person name="Kohlen W."/>
            <person name="Bisseling T."/>
            <person name="Smit S."/>
            <person name="Geurts R."/>
        </authorList>
    </citation>
    <scope>NUCLEOTIDE SEQUENCE [LARGE SCALE GENOMIC DNA]</scope>
    <source>
        <strain evidence="3">cv. RG33-2</strain>
    </source>
</reference>
<dbReference type="AlphaFoldDB" id="A0A2P5FPU7"/>
<evidence type="ECO:0000313" key="3">
    <source>
        <dbReference type="Proteomes" id="UP000237000"/>
    </source>
</evidence>
<protein>
    <submittedName>
        <fullName evidence="2">Uncharacterized protein</fullName>
    </submittedName>
</protein>
<accession>A0A2P5FPU7</accession>
<organism evidence="2 3">
    <name type="scientific">Trema orientale</name>
    <name type="common">Charcoal tree</name>
    <name type="synonym">Celtis orientalis</name>
    <dbReference type="NCBI Taxonomy" id="63057"/>
    <lineage>
        <taxon>Eukaryota</taxon>
        <taxon>Viridiplantae</taxon>
        <taxon>Streptophyta</taxon>
        <taxon>Embryophyta</taxon>
        <taxon>Tracheophyta</taxon>
        <taxon>Spermatophyta</taxon>
        <taxon>Magnoliopsida</taxon>
        <taxon>eudicotyledons</taxon>
        <taxon>Gunneridae</taxon>
        <taxon>Pentapetalae</taxon>
        <taxon>rosids</taxon>
        <taxon>fabids</taxon>
        <taxon>Rosales</taxon>
        <taxon>Cannabaceae</taxon>
        <taxon>Trema</taxon>
    </lineage>
</organism>
<name>A0A2P5FPU7_TREOI</name>
<gene>
    <name evidence="2" type="ORF">TorRG33x02_042550</name>
</gene>
<feature type="region of interest" description="Disordered" evidence="1">
    <location>
        <begin position="24"/>
        <end position="44"/>
    </location>
</feature>